<sequence>MSFGEDDASRLLTAVLERPPEPGEARAIAEQVERARRHAVATNLAGTGELFTVETHAHAATLRGLAQGGDR</sequence>
<dbReference type="EMBL" id="CP114029">
    <property type="protein sequence ID" value="WAP68295.1"/>
    <property type="molecule type" value="Genomic_DNA"/>
</dbReference>
<name>A0ABY7BYV6_9HYPH</name>
<keyword evidence="2" id="KW-1185">Reference proteome</keyword>
<dbReference type="Proteomes" id="UP001164020">
    <property type="component" value="Chromosome"/>
</dbReference>
<proteinExistence type="predicted"/>
<reference evidence="1" key="1">
    <citation type="submission" date="2022-12" db="EMBL/GenBank/DDBJ databases">
        <title>Jiella pelagia sp. nov., isolated from phosphonate enriched culture of Northwest Pacific surface seawater.</title>
        <authorList>
            <person name="Shin D.Y."/>
            <person name="Hwang C.Y."/>
        </authorList>
    </citation>
    <scope>NUCLEOTIDE SEQUENCE</scope>
    <source>
        <strain evidence="1">HL-NP1</strain>
    </source>
</reference>
<evidence type="ECO:0000313" key="1">
    <source>
        <dbReference type="EMBL" id="WAP68295.1"/>
    </source>
</evidence>
<accession>A0ABY7BYV6</accession>
<protein>
    <submittedName>
        <fullName evidence="1">Uncharacterized protein</fullName>
    </submittedName>
</protein>
<dbReference type="RefSeq" id="WP_268880771.1">
    <property type="nucleotide sequence ID" value="NZ_CP114029.1"/>
</dbReference>
<evidence type="ECO:0000313" key="2">
    <source>
        <dbReference type="Proteomes" id="UP001164020"/>
    </source>
</evidence>
<organism evidence="1 2">
    <name type="scientific">Jiella pelagia</name>
    <dbReference type="NCBI Taxonomy" id="2986949"/>
    <lineage>
        <taxon>Bacteria</taxon>
        <taxon>Pseudomonadati</taxon>
        <taxon>Pseudomonadota</taxon>
        <taxon>Alphaproteobacteria</taxon>
        <taxon>Hyphomicrobiales</taxon>
        <taxon>Aurantimonadaceae</taxon>
        <taxon>Jiella</taxon>
    </lineage>
</organism>
<gene>
    <name evidence="1" type="ORF">OH818_23575</name>
</gene>